<dbReference type="NCBIfam" id="TIGR00234">
    <property type="entry name" value="tyrS"/>
    <property type="match status" value="1"/>
</dbReference>
<feature type="compositionally biased region" description="Basic and acidic residues" evidence="10">
    <location>
        <begin position="554"/>
        <end position="572"/>
    </location>
</feature>
<evidence type="ECO:0000313" key="12">
    <source>
        <dbReference type="EMBL" id="CAE7144158.1"/>
    </source>
</evidence>
<evidence type="ECO:0000259" key="11">
    <source>
        <dbReference type="SMART" id="SM01123"/>
    </source>
</evidence>
<name>A0A8H3DXG1_9AGAM</name>
<dbReference type="GO" id="GO:0005524">
    <property type="term" value="F:ATP binding"/>
    <property type="evidence" value="ECO:0007669"/>
    <property type="project" value="UniProtKB-KW"/>
</dbReference>
<dbReference type="Gene3D" id="1.10.240.10">
    <property type="entry name" value="Tyrosyl-Transfer RNA Synthetase"/>
    <property type="match status" value="1"/>
</dbReference>
<dbReference type="InterPro" id="IPR024088">
    <property type="entry name" value="Tyr-tRNA-ligase_bac-type"/>
</dbReference>
<dbReference type="Pfam" id="PF08147">
    <property type="entry name" value="DBP10CT"/>
    <property type="match status" value="1"/>
</dbReference>
<evidence type="ECO:0000256" key="7">
    <source>
        <dbReference type="ARBA" id="ARBA00033323"/>
    </source>
</evidence>
<dbReference type="InterPro" id="IPR002307">
    <property type="entry name" value="Tyr-tRNA-ligase"/>
</dbReference>
<dbReference type="Gene3D" id="3.40.50.620">
    <property type="entry name" value="HUPs"/>
    <property type="match status" value="1"/>
</dbReference>
<dbReference type="AlphaFoldDB" id="A0A8H3DXG1"/>
<dbReference type="PANTHER" id="PTHR11766">
    <property type="entry name" value="TYROSYL-TRNA SYNTHETASE"/>
    <property type="match status" value="1"/>
</dbReference>
<dbReference type="PANTHER" id="PTHR11766:SF0">
    <property type="entry name" value="TYROSINE--TRNA LIGASE, MITOCHONDRIAL"/>
    <property type="match status" value="1"/>
</dbReference>
<evidence type="ECO:0000256" key="8">
    <source>
        <dbReference type="ARBA" id="ARBA00048248"/>
    </source>
</evidence>
<comment type="catalytic activity">
    <reaction evidence="8 9">
        <text>tRNA(Tyr) + L-tyrosine + ATP = L-tyrosyl-tRNA(Tyr) + AMP + diphosphate + H(+)</text>
        <dbReference type="Rhea" id="RHEA:10220"/>
        <dbReference type="Rhea" id="RHEA-COMP:9706"/>
        <dbReference type="Rhea" id="RHEA-COMP:9707"/>
        <dbReference type="ChEBI" id="CHEBI:15378"/>
        <dbReference type="ChEBI" id="CHEBI:30616"/>
        <dbReference type="ChEBI" id="CHEBI:33019"/>
        <dbReference type="ChEBI" id="CHEBI:58315"/>
        <dbReference type="ChEBI" id="CHEBI:78442"/>
        <dbReference type="ChEBI" id="CHEBI:78536"/>
        <dbReference type="ChEBI" id="CHEBI:456215"/>
        <dbReference type="EC" id="6.1.1.1"/>
    </reaction>
</comment>
<proteinExistence type="inferred from homology"/>
<evidence type="ECO:0000256" key="10">
    <source>
        <dbReference type="SAM" id="MobiDB-lite"/>
    </source>
</evidence>
<dbReference type="GO" id="GO:0003724">
    <property type="term" value="F:RNA helicase activity"/>
    <property type="evidence" value="ECO:0007669"/>
    <property type="project" value="InterPro"/>
</dbReference>
<feature type="compositionally biased region" description="Gly residues" evidence="10">
    <location>
        <begin position="522"/>
        <end position="535"/>
    </location>
</feature>
<organism evidence="12 13">
    <name type="scientific">Rhizoctonia solani</name>
    <dbReference type="NCBI Taxonomy" id="456999"/>
    <lineage>
        <taxon>Eukaryota</taxon>
        <taxon>Fungi</taxon>
        <taxon>Dikarya</taxon>
        <taxon>Basidiomycota</taxon>
        <taxon>Agaricomycotina</taxon>
        <taxon>Agaricomycetes</taxon>
        <taxon>Cantharellales</taxon>
        <taxon>Ceratobasidiaceae</taxon>
        <taxon>Rhizoctonia</taxon>
    </lineage>
</organism>
<feature type="compositionally biased region" description="Basic and acidic residues" evidence="10">
    <location>
        <begin position="497"/>
        <end position="515"/>
    </location>
</feature>
<dbReference type="GO" id="GO:0004831">
    <property type="term" value="F:tyrosine-tRNA ligase activity"/>
    <property type="evidence" value="ECO:0007669"/>
    <property type="project" value="UniProtKB-EC"/>
</dbReference>
<feature type="region of interest" description="Disordered" evidence="10">
    <location>
        <begin position="480"/>
        <end position="589"/>
    </location>
</feature>
<feature type="domain" description="DBP10 C-terminal" evidence="11">
    <location>
        <begin position="387"/>
        <end position="450"/>
    </location>
</feature>
<comment type="caution">
    <text evidence="12">The sequence shown here is derived from an EMBL/GenBank/DDBJ whole genome shotgun (WGS) entry which is preliminary data.</text>
</comment>
<dbReference type="GO" id="GO:0006437">
    <property type="term" value="P:tyrosyl-tRNA aminoacylation"/>
    <property type="evidence" value="ECO:0007669"/>
    <property type="project" value="InterPro"/>
</dbReference>
<keyword evidence="4 9" id="KW-0067">ATP-binding</keyword>
<keyword evidence="6 9" id="KW-0030">Aminoacyl-tRNA synthetase</keyword>
<dbReference type="InterPro" id="IPR014729">
    <property type="entry name" value="Rossmann-like_a/b/a_fold"/>
</dbReference>
<dbReference type="SMART" id="SM01123">
    <property type="entry name" value="DBP10CT"/>
    <property type="match status" value="1"/>
</dbReference>
<evidence type="ECO:0000256" key="9">
    <source>
        <dbReference type="RuleBase" id="RU361234"/>
    </source>
</evidence>
<keyword evidence="2 9" id="KW-0436">Ligase</keyword>
<evidence type="ECO:0000256" key="2">
    <source>
        <dbReference type="ARBA" id="ARBA00022598"/>
    </source>
</evidence>
<dbReference type="GO" id="GO:0005829">
    <property type="term" value="C:cytosol"/>
    <property type="evidence" value="ECO:0007669"/>
    <property type="project" value="TreeGrafter"/>
</dbReference>
<comment type="similarity">
    <text evidence="9">Belongs to the class-I aminoacyl-tRNA synthetase family.</text>
</comment>
<dbReference type="EC" id="6.1.1.1" evidence="1 9"/>
<dbReference type="GO" id="GO:0003723">
    <property type="term" value="F:RNA binding"/>
    <property type="evidence" value="ECO:0007669"/>
    <property type="project" value="InterPro"/>
</dbReference>
<evidence type="ECO:0000256" key="4">
    <source>
        <dbReference type="ARBA" id="ARBA00022840"/>
    </source>
</evidence>
<evidence type="ECO:0000256" key="1">
    <source>
        <dbReference type="ARBA" id="ARBA00013160"/>
    </source>
</evidence>
<evidence type="ECO:0000313" key="13">
    <source>
        <dbReference type="Proteomes" id="UP000663827"/>
    </source>
</evidence>
<dbReference type="SUPFAM" id="SSF52374">
    <property type="entry name" value="Nucleotidylyl transferase"/>
    <property type="match status" value="1"/>
</dbReference>
<evidence type="ECO:0000256" key="6">
    <source>
        <dbReference type="ARBA" id="ARBA00023146"/>
    </source>
</evidence>
<sequence>MSGDTIDRNKNSLATQLERFFRLGTEQAAKYIEINPKELVPPKVLDNLSWTGNLTLLDFLRDVGKYAKVNVMVTRDSVKSRLESSQGISFTEFSYQLLQAHDYFHLYTTYGCRLQVGGADQWGNIVAGTDLIRRRHTSQEGQEHEQSEPAFGLTVPLLTTPSGEKFGKSAGNAVWLDPEMTPVLDFYQYFVRQPDTAARGLLTMVKDTSGNWSLAGGESEGAAVHPVFELLENNKPSQGDSADKDKNSEATVEAARMAMLKVVNGFRPAETVFEIGTRGKKEVGAILMKDRRKALEKAQKRVGATSVTVEDSGEELEENGGAGTVQLEMADEDDIETAFGGSKKRKRSHKDEEYFMSHYQKDAYTEKGYSLRDGATFAEQARNATFDLTNDEALTGRQRHDKQLNWDAKKKKFVKGSGEGADNVKIVKTESGARLPATYRSGRFEEWKTKTKVWLPKVGEAENERRFGGKGGRVAGKKFMHQGKKEAKPLDPLALGYERKLRQTKKRGEKEKAFEAEDDVSGGRGGKGVKPGKGGKNVQKATGRRYGGKTMGRVKNELKSADQIRKSREAMAKKKAKNARPSKKGKGRR</sequence>
<protein>
    <recommendedName>
        <fullName evidence="1 9">Tyrosine--tRNA ligase</fullName>
        <ecNumber evidence="1 9">6.1.1.1</ecNumber>
    </recommendedName>
    <alternativeName>
        <fullName evidence="7 9">Tyrosyl-tRNA synthetase</fullName>
    </alternativeName>
</protein>
<dbReference type="EMBL" id="CAJNJQ010001588">
    <property type="protein sequence ID" value="CAE7144158.1"/>
    <property type="molecule type" value="Genomic_DNA"/>
</dbReference>
<gene>
    <name evidence="12" type="ORF">RDB_LOCUS78241</name>
</gene>
<reference evidence="12" key="1">
    <citation type="submission" date="2021-01" db="EMBL/GenBank/DDBJ databases">
        <authorList>
            <person name="Kaushik A."/>
        </authorList>
    </citation>
    <scope>NUCLEOTIDE SEQUENCE</scope>
    <source>
        <strain evidence="12">AG5</strain>
    </source>
</reference>
<dbReference type="Pfam" id="PF00579">
    <property type="entry name" value="tRNA-synt_1b"/>
    <property type="match status" value="1"/>
</dbReference>
<keyword evidence="3 9" id="KW-0547">Nucleotide-binding</keyword>
<evidence type="ECO:0000256" key="5">
    <source>
        <dbReference type="ARBA" id="ARBA00022917"/>
    </source>
</evidence>
<evidence type="ECO:0000256" key="3">
    <source>
        <dbReference type="ARBA" id="ARBA00022741"/>
    </source>
</evidence>
<dbReference type="GO" id="GO:0005739">
    <property type="term" value="C:mitochondrion"/>
    <property type="evidence" value="ECO:0007669"/>
    <property type="project" value="TreeGrafter"/>
</dbReference>
<accession>A0A8H3DXG1</accession>
<dbReference type="InterPro" id="IPR002305">
    <property type="entry name" value="aa-tRNA-synth_Ic"/>
</dbReference>
<dbReference type="GO" id="GO:0005634">
    <property type="term" value="C:nucleus"/>
    <property type="evidence" value="ECO:0007669"/>
    <property type="project" value="InterPro"/>
</dbReference>
<dbReference type="Proteomes" id="UP000663827">
    <property type="component" value="Unassembled WGS sequence"/>
</dbReference>
<dbReference type="PRINTS" id="PR01040">
    <property type="entry name" value="TRNASYNTHTYR"/>
</dbReference>
<dbReference type="InterPro" id="IPR012541">
    <property type="entry name" value="DBP10_C"/>
</dbReference>
<feature type="compositionally biased region" description="Basic residues" evidence="10">
    <location>
        <begin position="573"/>
        <end position="589"/>
    </location>
</feature>
<keyword evidence="5 9" id="KW-0648">Protein biosynthesis</keyword>